<organism evidence="1 2">
    <name type="scientific">Paenibacillus cookii</name>
    <dbReference type="NCBI Taxonomy" id="157839"/>
    <lineage>
        <taxon>Bacteria</taxon>
        <taxon>Bacillati</taxon>
        <taxon>Bacillota</taxon>
        <taxon>Bacilli</taxon>
        <taxon>Bacillales</taxon>
        <taxon>Paenibacillaceae</taxon>
        <taxon>Paenibacillus</taxon>
    </lineage>
</organism>
<accession>A0ABQ4LS26</accession>
<name>A0ABQ4LS26_9BACL</name>
<dbReference type="EMBL" id="BORW01000002">
    <property type="protein sequence ID" value="GIO65888.1"/>
    <property type="molecule type" value="Genomic_DNA"/>
</dbReference>
<gene>
    <name evidence="1" type="ORF">J21TS3_07090</name>
</gene>
<dbReference type="Proteomes" id="UP000680638">
    <property type="component" value="Unassembled WGS sequence"/>
</dbReference>
<evidence type="ECO:0000313" key="2">
    <source>
        <dbReference type="Proteomes" id="UP000680638"/>
    </source>
</evidence>
<protein>
    <submittedName>
        <fullName evidence="1">Uncharacterized protein</fullName>
    </submittedName>
</protein>
<reference evidence="1 2" key="1">
    <citation type="submission" date="2021-03" db="EMBL/GenBank/DDBJ databases">
        <title>Antimicrobial resistance genes in bacteria isolated from Japanese honey, and their potential for conferring macrolide and lincosamide resistance in the American foulbrood pathogen Paenibacillus larvae.</title>
        <authorList>
            <person name="Okamoto M."/>
            <person name="Kumagai M."/>
            <person name="Kanamori H."/>
            <person name="Takamatsu D."/>
        </authorList>
    </citation>
    <scope>NUCLEOTIDE SEQUENCE [LARGE SCALE GENOMIC DNA]</scope>
    <source>
        <strain evidence="1 2">J21TS3</strain>
    </source>
</reference>
<proteinExistence type="predicted"/>
<evidence type="ECO:0000313" key="1">
    <source>
        <dbReference type="EMBL" id="GIO65888.1"/>
    </source>
</evidence>
<comment type="caution">
    <text evidence="1">The sequence shown here is derived from an EMBL/GenBank/DDBJ whole genome shotgun (WGS) entry which is preliminary data.</text>
</comment>
<keyword evidence="2" id="KW-1185">Reference proteome</keyword>
<sequence>MHAKNIAYGRDLAADSYRRKNSRCQKTIYKPTVGFYNKHTSKIRDAKNDYHSRRERR</sequence>